<sequence>MSSFLLFCIAQIPATTINTLLQAPEHNFFSLVREPAQPSFDPKCTEPPVQSFTTGFLDYSRKQTREFVVKRLPTAPEGTMLEPEQYALLDERSARDNTVVLGHAFSSVHDRDPDTMTEEEREQWERDTDVDAPNDFWCEFRVKFEDADRMATVLTFPSDFTSKLFNEAFVEEHTDQGVFLVARAQRAHESSAGI</sequence>
<proteinExistence type="predicted"/>
<feature type="signal peptide" evidence="1">
    <location>
        <begin position="1"/>
        <end position="16"/>
    </location>
</feature>
<name>A0A9N8PGF5_9PEZI</name>
<reference evidence="2" key="1">
    <citation type="submission" date="2020-06" db="EMBL/GenBank/DDBJ databases">
        <authorList>
            <person name="Onetto C."/>
        </authorList>
    </citation>
    <scope>NUCLEOTIDE SEQUENCE</scope>
</reference>
<gene>
    <name evidence="2" type="ORF">AWRI4233_LOCUS4349</name>
</gene>
<dbReference type="EMBL" id="CAIJEO010000005">
    <property type="protein sequence ID" value="CAD0093725.1"/>
    <property type="molecule type" value="Genomic_DNA"/>
</dbReference>
<keyword evidence="1" id="KW-0732">Signal</keyword>
<evidence type="ECO:0000313" key="3">
    <source>
        <dbReference type="Proteomes" id="UP000714618"/>
    </source>
</evidence>
<dbReference type="AlphaFoldDB" id="A0A9N8PGF5"/>
<dbReference type="OrthoDB" id="4456803at2759"/>
<accession>A0A9N8PGF5</accession>
<feature type="chain" id="PRO_5040466540" evidence="1">
    <location>
        <begin position="17"/>
        <end position="194"/>
    </location>
</feature>
<organism evidence="2 3">
    <name type="scientific">Aureobasidium mustum</name>
    <dbReference type="NCBI Taxonomy" id="2773714"/>
    <lineage>
        <taxon>Eukaryota</taxon>
        <taxon>Fungi</taxon>
        <taxon>Dikarya</taxon>
        <taxon>Ascomycota</taxon>
        <taxon>Pezizomycotina</taxon>
        <taxon>Dothideomycetes</taxon>
        <taxon>Dothideomycetidae</taxon>
        <taxon>Dothideales</taxon>
        <taxon>Saccotheciaceae</taxon>
        <taxon>Aureobasidium</taxon>
    </lineage>
</organism>
<evidence type="ECO:0000313" key="2">
    <source>
        <dbReference type="EMBL" id="CAD0093725.1"/>
    </source>
</evidence>
<comment type="caution">
    <text evidence="2">The sequence shown here is derived from an EMBL/GenBank/DDBJ whole genome shotgun (WGS) entry which is preliminary data.</text>
</comment>
<keyword evidence="3" id="KW-1185">Reference proteome</keyword>
<dbReference type="Proteomes" id="UP000714618">
    <property type="component" value="Unassembled WGS sequence"/>
</dbReference>
<protein>
    <submittedName>
        <fullName evidence="2">Uncharacterized protein</fullName>
    </submittedName>
</protein>
<evidence type="ECO:0000256" key="1">
    <source>
        <dbReference type="SAM" id="SignalP"/>
    </source>
</evidence>